<dbReference type="Gene3D" id="1.20.1070.10">
    <property type="entry name" value="Rhodopsin 7-helix transmembrane proteins"/>
    <property type="match status" value="1"/>
</dbReference>
<name>A0A674PCF3_TAKRU</name>
<evidence type="ECO:0000256" key="7">
    <source>
        <dbReference type="ARBA" id="ARBA00023040"/>
    </source>
</evidence>
<evidence type="ECO:0000256" key="6">
    <source>
        <dbReference type="ARBA" id="ARBA00022989"/>
    </source>
</evidence>
<evidence type="ECO:0000256" key="4">
    <source>
        <dbReference type="ARBA" id="ARBA00022692"/>
    </source>
</evidence>
<evidence type="ECO:0000256" key="8">
    <source>
        <dbReference type="ARBA" id="ARBA00023136"/>
    </source>
</evidence>
<dbReference type="InterPro" id="IPR052921">
    <property type="entry name" value="GPCR1_Superfamily_Member"/>
</dbReference>
<evidence type="ECO:0000256" key="5">
    <source>
        <dbReference type="ARBA" id="ARBA00022725"/>
    </source>
</evidence>
<proteinExistence type="inferred from homology"/>
<keyword evidence="6 14" id="KW-1133">Transmembrane helix</keyword>
<feature type="transmembrane region" description="Helical" evidence="14">
    <location>
        <begin position="273"/>
        <end position="293"/>
    </location>
</feature>
<dbReference type="GO" id="GO:0004984">
    <property type="term" value="F:olfactory receptor activity"/>
    <property type="evidence" value="ECO:0007669"/>
    <property type="project" value="InterPro"/>
</dbReference>
<evidence type="ECO:0000256" key="9">
    <source>
        <dbReference type="ARBA" id="ARBA00023157"/>
    </source>
</evidence>
<keyword evidence="2 14" id="KW-1003">Cell membrane</keyword>
<keyword evidence="9" id="KW-1015">Disulfide bond</keyword>
<keyword evidence="11" id="KW-0325">Glycoprotein</keyword>
<feature type="domain" description="G-protein coupled receptors family 1 profile" evidence="15">
    <location>
        <begin position="41"/>
        <end position="290"/>
    </location>
</feature>
<protein>
    <recommendedName>
        <fullName evidence="14">Olfactory receptor</fullName>
    </recommendedName>
</protein>
<dbReference type="GO" id="GO:0005549">
    <property type="term" value="F:odorant binding"/>
    <property type="evidence" value="ECO:0007669"/>
    <property type="project" value="TreeGrafter"/>
</dbReference>
<reference evidence="16" key="2">
    <citation type="submission" date="2025-08" db="UniProtKB">
        <authorList>
            <consortium name="Ensembl"/>
        </authorList>
    </citation>
    <scope>IDENTIFICATION</scope>
</reference>
<dbReference type="FunCoup" id="A0A674PCF3">
    <property type="interactions" value="26"/>
</dbReference>
<dbReference type="PROSITE" id="PS00237">
    <property type="entry name" value="G_PROTEIN_RECEP_F1_1"/>
    <property type="match status" value="1"/>
</dbReference>
<feature type="transmembrane region" description="Helical" evidence="14">
    <location>
        <begin position="22"/>
        <end position="49"/>
    </location>
</feature>
<comment type="subcellular location">
    <subcellularLocation>
        <location evidence="1 14">Cell membrane</location>
        <topology evidence="1 14">Multi-pass membrane protein</topology>
    </subcellularLocation>
</comment>
<keyword evidence="17" id="KW-1185">Reference proteome</keyword>
<evidence type="ECO:0000256" key="12">
    <source>
        <dbReference type="ARBA" id="ARBA00023224"/>
    </source>
</evidence>
<feature type="transmembrane region" description="Helical" evidence="14">
    <location>
        <begin position="141"/>
        <end position="162"/>
    </location>
</feature>
<keyword evidence="12 13" id="KW-0807">Transducer</keyword>
<accession>A0A674PCF3</accession>
<feature type="transmembrane region" description="Helical" evidence="14">
    <location>
        <begin position="196"/>
        <end position="223"/>
    </location>
</feature>
<evidence type="ECO:0000259" key="15">
    <source>
        <dbReference type="PROSITE" id="PS50262"/>
    </source>
</evidence>
<dbReference type="Proteomes" id="UP000005226">
    <property type="component" value="Chromosome 11"/>
</dbReference>
<sequence length="312" mass="35744">MYANISLPVSMVQLENLNLPHIYVYPTLIITTLLYMVTMFCNMMVLLAIARCKELHQPMFILLFNLPISDMIGTTAFLPQLLWSIVTQYRSIPYTACITQAFLIHMYGTGNLLILSIMAYDRYIAICFPLRYNEIMSPLTLVKMILLVWIVTISVIATMFLLHRQYEICRTNIVDFYCNNPSLLKIMCGETTVSSYYGLMVIILIQGVPLAIMMYTYAQILYVCIMTNNADARQKAIQTCSSHLVVYLFLQFVATFTILSHRFNTVSADLQKIMGMLIFLIPPLLNPIVYGLYTGEIRNALLRIIKKRSISV</sequence>
<comment type="similarity">
    <text evidence="13">Belongs to the G-protein coupled receptor 1 family.</text>
</comment>
<dbReference type="PRINTS" id="PR00245">
    <property type="entry name" value="OLFACTORYR"/>
</dbReference>
<reference evidence="16 17" key="1">
    <citation type="journal article" date="2011" name="Genome Biol. Evol.">
        <title>Integration of the genetic map and genome assembly of fugu facilitates insights into distinct features of genome evolution in teleosts and mammals.</title>
        <authorList>
            <person name="Kai W."/>
            <person name="Kikuchi K."/>
            <person name="Tohari S."/>
            <person name="Chew A.K."/>
            <person name="Tay A."/>
            <person name="Fujiwara A."/>
            <person name="Hosoya S."/>
            <person name="Suetake H."/>
            <person name="Naruse K."/>
            <person name="Brenner S."/>
            <person name="Suzuki Y."/>
            <person name="Venkatesh B."/>
        </authorList>
    </citation>
    <scope>NUCLEOTIDE SEQUENCE [LARGE SCALE GENOMIC DNA]</scope>
</reference>
<feature type="transmembrane region" description="Helical" evidence="14">
    <location>
        <begin position="244"/>
        <end position="261"/>
    </location>
</feature>
<dbReference type="PANTHER" id="PTHR26451">
    <property type="entry name" value="G_PROTEIN_RECEP_F1_2 DOMAIN-CONTAINING PROTEIN"/>
    <property type="match status" value="1"/>
</dbReference>
<keyword evidence="3 14" id="KW-0716">Sensory transduction</keyword>
<keyword evidence="5 14" id="KW-0552">Olfaction</keyword>
<keyword evidence="7 13" id="KW-0297">G-protein coupled receptor</keyword>
<evidence type="ECO:0000313" key="17">
    <source>
        <dbReference type="Proteomes" id="UP000005226"/>
    </source>
</evidence>
<evidence type="ECO:0000256" key="10">
    <source>
        <dbReference type="ARBA" id="ARBA00023170"/>
    </source>
</evidence>
<evidence type="ECO:0000256" key="1">
    <source>
        <dbReference type="ARBA" id="ARBA00004651"/>
    </source>
</evidence>
<dbReference type="GO" id="GO:0004930">
    <property type="term" value="F:G protein-coupled receptor activity"/>
    <property type="evidence" value="ECO:0007669"/>
    <property type="project" value="UniProtKB-KW"/>
</dbReference>
<evidence type="ECO:0000256" key="2">
    <source>
        <dbReference type="ARBA" id="ARBA00022475"/>
    </source>
</evidence>
<reference evidence="16" key="3">
    <citation type="submission" date="2025-09" db="UniProtKB">
        <authorList>
            <consortium name="Ensembl"/>
        </authorList>
    </citation>
    <scope>IDENTIFICATION</scope>
</reference>
<dbReference type="OMA" id="ISHHACI"/>
<keyword evidence="4 13" id="KW-0812">Transmembrane</keyword>
<feature type="transmembrane region" description="Helical" evidence="14">
    <location>
        <begin position="92"/>
        <end position="120"/>
    </location>
</feature>
<dbReference type="PRINTS" id="PR00237">
    <property type="entry name" value="GPCRRHODOPSN"/>
</dbReference>
<keyword evidence="8 14" id="KW-0472">Membrane</keyword>
<dbReference type="GO" id="GO:0005886">
    <property type="term" value="C:plasma membrane"/>
    <property type="evidence" value="ECO:0007669"/>
    <property type="project" value="UniProtKB-SubCell"/>
</dbReference>
<dbReference type="InterPro" id="IPR017452">
    <property type="entry name" value="GPCR_Rhodpsn_7TM"/>
</dbReference>
<dbReference type="PANTHER" id="PTHR26451:SF854">
    <property type="entry name" value="ODORANT RECEPTOR-RELATED"/>
    <property type="match status" value="1"/>
</dbReference>
<keyword evidence="10 13" id="KW-0675">Receptor</keyword>
<dbReference type="InterPro" id="IPR000276">
    <property type="entry name" value="GPCR_Rhodpsn"/>
</dbReference>
<dbReference type="InterPro" id="IPR000725">
    <property type="entry name" value="Olfact_rcpt"/>
</dbReference>
<dbReference type="InParanoid" id="A0A674PCF3"/>
<evidence type="ECO:0000256" key="3">
    <source>
        <dbReference type="ARBA" id="ARBA00022606"/>
    </source>
</evidence>
<evidence type="ECO:0000256" key="13">
    <source>
        <dbReference type="RuleBase" id="RU000688"/>
    </source>
</evidence>
<organism evidence="16 17">
    <name type="scientific">Takifugu rubripes</name>
    <name type="common">Japanese pufferfish</name>
    <name type="synonym">Fugu rubripes</name>
    <dbReference type="NCBI Taxonomy" id="31033"/>
    <lineage>
        <taxon>Eukaryota</taxon>
        <taxon>Metazoa</taxon>
        <taxon>Chordata</taxon>
        <taxon>Craniata</taxon>
        <taxon>Vertebrata</taxon>
        <taxon>Euteleostomi</taxon>
        <taxon>Actinopterygii</taxon>
        <taxon>Neopterygii</taxon>
        <taxon>Teleostei</taxon>
        <taxon>Neoteleostei</taxon>
        <taxon>Acanthomorphata</taxon>
        <taxon>Eupercaria</taxon>
        <taxon>Tetraodontiformes</taxon>
        <taxon>Tetradontoidea</taxon>
        <taxon>Tetraodontidae</taxon>
        <taxon>Takifugu</taxon>
    </lineage>
</organism>
<evidence type="ECO:0000256" key="11">
    <source>
        <dbReference type="ARBA" id="ARBA00023180"/>
    </source>
</evidence>
<dbReference type="Ensembl" id="ENSTRUT00000091871.1">
    <property type="protein sequence ID" value="ENSTRUP00000083356.1"/>
    <property type="gene ID" value="ENSTRUG00000028973.1"/>
</dbReference>
<dbReference type="Pfam" id="PF13853">
    <property type="entry name" value="7tm_4"/>
    <property type="match status" value="1"/>
</dbReference>
<dbReference type="SUPFAM" id="SSF81321">
    <property type="entry name" value="Family A G protein-coupled receptor-like"/>
    <property type="match status" value="1"/>
</dbReference>
<dbReference type="FunFam" id="1.20.1070.10:FF:000024">
    <property type="entry name" value="Olfactory receptor"/>
    <property type="match status" value="1"/>
</dbReference>
<feature type="transmembrane region" description="Helical" evidence="14">
    <location>
        <begin position="61"/>
        <end position="86"/>
    </location>
</feature>
<dbReference type="GeneTree" id="ENSGT00940000165062"/>
<dbReference type="AlphaFoldDB" id="A0A674PCF3"/>
<dbReference type="PROSITE" id="PS50262">
    <property type="entry name" value="G_PROTEIN_RECEP_F1_2"/>
    <property type="match status" value="1"/>
</dbReference>
<evidence type="ECO:0000313" key="16">
    <source>
        <dbReference type="Ensembl" id="ENSTRUP00000083356.1"/>
    </source>
</evidence>
<evidence type="ECO:0000256" key="14">
    <source>
        <dbReference type="RuleBase" id="RU363047"/>
    </source>
</evidence>